<dbReference type="InterPro" id="IPR041121">
    <property type="entry name" value="SDH_C"/>
</dbReference>
<dbReference type="NCBIfam" id="NF001319">
    <property type="entry name" value="PRK00258.3-3"/>
    <property type="match status" value="1"/>
</dbReference>
<feature type="domain" description="Shikimate dehydrogenase substrate binding N-terminal" evidence="10">
    <location>
        <begin position="1"/>
        <end position="68"/>
    </location>
</feature>
<evidence type="ECO:0000313" key="13">
    <source>
        <dbReference type="Proteomes" id="UP001217485"/>
    </source>
</evidence>
<name>A0ABT5CDG8_9BACT</name>
<dbReference type="Proteomes" id="UP001217485">
    <property type="component" value="Unassembled WGS sequence"/>
</dbReference>
<accession>A0ABT5CDG8</accession>
<dbReference type="SUPFAM" id="SSF51735">
    <property type="entry name" value="NAD(P)-binding Rossmann-fold domains"/>
    <property type="match status" value="1"/>
</dbReference>
<keyword evidence="6 8" id="KW-0057">Aromatic amino acid biosynthesis</keyword>
<dbReference type="Gene3D" id="3.40.50.10860">
    <property type="entry name" value="Leucine Dehydrogenase, chain A, domain 1"/>
    <property type="match status" value="1"/>
</dbReference>
<comment type="pathway">
    <text evidence="1 8">Metabolic intermediate biosynthesis; chorismate biosynthesis; chorismate from D-erythrose 4-phosphate and phosphoenolpyruvate: step 4/7.</text>
</comment>
<feature type="binding site" evidence="8">
    <location>
        <position position="213"/>
    </location>
    <ligand>
        <name>NADP(+)</name>
        <dbReference type="ChEBI" id="CHEBI:58349"/>
    </ligand>
</feature>
<dbReference type="EC" id="1.1.1.25" evidence="2 8"/>
<dbReference type="PANTHER" id="PTHR21089">
    <property type="entry name" value="SHIKIMATE DEHYDROGENASE"/>
    <property type="match status" value="1"/>
</dbReference>
<feature type="binding site" evidence="8">
    <location>
        <begin position="104"/>
        <end position="108"/>
    </location>
    <ligand>
        <name>NADP(+)</name>
        <dbReference type="ChEBI" id="CHEBI:58349"/>
    </ligand>
</feature>
<proteinExistence type="inferred from homology"/>
<dbReference type="SUPFAM" id="SSF53223">
    <property type="entry name" value="Aminoacid dehydrogenase-like, N-terminal domain"/>
    <property type="match status" value="1"/>
</dbReference>
<dbReference type="Pfam" id="PF01488">
    <property type="entry name" value="Shikimate_DH"/>
    <property type="match status" value="1"/>
</dbReference>
<dbReference type="CDD" id="cd01065">
    <property type="entry name" value="NAD_bind_Shikimate_DH"/>
    <property type="match status" value="1"/>
</dbReference>
<dbReference type="EMBL" id="JAQNDK010000004">
    <property type="protein sequence ID" value="MDC0683181.1"/>
    <property type="molecule type" value="Genomic_DNA"/>
</dbReference>
<evidence type="ECO:0000256" key="6">
    <source>
        <dbReference type="ARBA" id="ARBA00023141"/>
    </source>
</evidence>
<reference evidence="12 13" key="1">
    <citation type="submission" date="2023-01" db="EMBL/GenBank/DDBJ databases">
        <title>Minimal conservation of predation-associated metabolite biosynthetic gene clusters underscores biosynthetic potential of Myxococcota including descriptions for ten novel species: Archangium lansinium sp. nov., Myxococcus landrumus sp. nov., Nannocystis bai.</title>
        <authorList>
            <person name="Ahearne A."/>
            <person name="Stevens C."/>
            <person name="Dowd S."/>
        </authorList>
    </citation>
    <scope>NUCLEOTIDE SEQUENCE [LARGE SCALE GENOMIC DNA]</scope>
    <source>
        <strain evidence="12 13">WIWO2</strain>
    </source>
</reference>
<feature type="active site" description="Proton acceptor" evidence="8">
    <location>
        <position position="45"/>
    </location>
</feature>
<organism evidence="12 13">
    <name type="scientific">Sorangium atrum</name>
    <dbReference type="NCBI Taxonomy" id="2995308"/>
    <lineage>
        <taxon>Bacteria</taxon>
        <taxon>Pseudomonadati</taxon>
        <taxon>Myxococcota</taxon>
        <taxon>Polyangia</taxon>
        <taxon>Polyangiales</taxon>
        <taxon>Polyangiaceae</taxon>
        <taxon>Sorangium</taxon>
    </lineage>
</organism>
<dbReference type="Pfam" id="PF08501">
    <property type="entry name" value="Shikimate_dh_N"/>
    <property type="match status" value="1"/>
</dbReference>
<evidence type="ECO:0000256" key="8">
    <source>
        <dbReference type="HAMAP-Rule" id="MF_00222"/>
    </source>
</evidence>
<dbReference type="Pfam" id="PF18317">
    <property type="entry name" value="SDH_C"/>
    <property type="match status" value="1"/>
</dbReference>
<dbReference type="InterPro" id="IPR022893">
    <property type="entry name" value="Shikimate_DH_fam"/>
</dbReference>
<feature type="binding site" evidence="8">
    <location>
        <position position="41"/>
    </location>
    <ligand>
        <name>shikimate</name>
        <dbReference type="ChEBI" id="CHEBI:36208"/>
    </ligand>
</feature>
<evidence type="ECO:0000256" key="1">
    <source>
        <dbReference type="ARBA" id="ARBA00004871"/>
    </source>
</evidence>
<sequence length="247" mass="26153">MHLAGYRALGLDFTYIPFAVTDVEGATRGMRALGIRGLGVSMPYKQAVIPLLDELDPVAERIGAVNTIVNDDGRLRGHNTDWIGAVRALEEVTQLRGARVLLLGAGGAARAVAFGLAERGARVTVANRDLEKARQLAAAVGGAAAPLDAAALARDHGVLVNATSLGMAEVDPRSPVPEEALREGLLVMDIVYKPMITELVAAARRRGATAVHGGRMLLHQAAEQFRLYTGREPPLDAMDEALRAQLG</sequence>
<evidence type="ECO:0000259" key="10">
    <source>
        <dbReference type="Pfam" id="PF08501"/>
    </source>
</evidence>
<comment type="similarity">
    <text evidence="8">Belongs to the shikimate dehydrogenase family.</text>
</comment>
<comment type="catalytic activity">
    <reaction evidence="7 8">
        <text>shikimate + NADP(+) = 3-dehydroshikimate + NADPH + H(+)</text>
        <dbReference type="Rhea" id="RHEA:17737"/>
        <dbReference type="ChEBI" id="CHEBI:15378"/>
        <dbReference type="ChEBI" id="CHEBI:16630"/>
        <dbReference type="ChEBI" id="CHEBI:36208"/>
        <dbReference type="ChEBI" id="CHEBI:57783"/>
        <dbReference type="ChEBI" id="CHEBI:58349"/>
        <dbReference type="EC" id="1.1.1.25"/>
    </reaction>
</comment>
<dbReference type="RefSeq" id="WP_272101329.1">
    <property type="nucleotide sequence ID" value="NZ_JAQNDK010000004.1"/>
</dbReference>
<dbReference type="InterPro" id="IPR046346">
    <property type="entry name" value="Aminoacid_DH-like_N_sf"/>
</dbReference>
<comment type="caution">
    <text evidence="8">Lacks conserved residue(s) required for the propagation of feature annotation.</text>
</comment>
<dbReference type="InterPro" id="IPR011342">
    <property type="entry name" value="Shikimate_DH"/>
</dbReference>
<comment type="caution">
    <text evidence="12">The sequence shown here is derived from an EMBL/GenBank/DDBJ whole genome shotgun (WGS) entry which is preliminary data.</text>
</comment>
<evidence type="ECO:0000259" key="9">
    <source>
        <dbReference type="Pfam" id="PF01488"/>
    </source>
</evidence>
<comment type="function">
    <text evidence="8">Involved in the biosynthesis of the chorismate, which leads to the biosynthesis of aromatic amino acids. Catalyzes the reversible NADPH linked reduction of 3-dehydroshikimate (DHSA) to yield shikimate (SA).</text>
</comment>
<dbReference type="HAMAP" id="MF_00222">
    <property type="entry name" value="Shikimate_DH_AroE"/>
    <property type="match status" value="1"/>
</dbReference>
<protein>
    <recommendedName>
        <fullName evidence="2 8">Shikimate dehydrogenase (NADP(+))</fullName>
        <shortName evidence="8">SDH</shortName>
        <ecNumber evidence="2 8">1.1.1.25</ecNumber>
    </recommendedName>
</protein>
<evidence type="ECO:0000256" key="2">
    <source>
        <dbReference type="ARBA" id="ARBA00012962"/>
    </source>
</evidence>
<feature type="domain" description="Quinate/shikimate 5-dehydrogenase/glutamyl-tRNA reductase" evidence="9">
    <location>
        <begin position="89"/>
        <end position="164"/>
    </location>
</feature>
<dbReference type="InterPro" id="IPR036291">
    <property type="entry name" value="NAD(P)-bd_dom_sf"/>
</dbReference>
<keyword evidence="4 8" id="KW-0521">NADP</keyword>
<feature type="binding site" evidence="8">
    <location>
        <position position="66"/>
    </location>
    <ligand>
        <name>shikimate</name>
        <dbReference type="ChEBI" id="CHEBI:36208"/>
    </ligand>
</feature>
<keyword evidence="13" id="KW-1185">Reference proteome</keyword>
<gene>
    <name evidence="8" type="primary">aroE</name>
    <name evidence="12" type="ORF">POL72_35960</name>
</gene>
<dbReference type="InterPro" id="IPR013708">
    <property type="entry name" value="Shikimate_DH-bd_N"/>
</dbReference>
<comment type="subunit">
    <text evidence="8">Homodimer.</text>
</comment>
<dbReference type="InterPro" id="IPR006151">
    <property type="entry name" value="Shikm_DH/Glu-tRNA_Rdtase"/>
</dbReference>
<dbReference type="GO" id="GO:0004764">
    <property type="term" value="F:shikimate 3-dehydrogenase (NADP+) activity"/>
    <property type="evidence" value="ECO:0007669"/>
    <property type="project" value="UniProtKB-EC"/>
</dbReference>
<keyword evidence="3 8" id="KW-0028">Amino-acid biosynthesis</keyword>
<evidence type="ECO:0000256" key="5">
    <source>
        <dbReference type="ARBA" id="ARBA00023002"/>
    </source>
</evidence>
<evidence type="ECO:0000256" key="4">
    <source>
        <dbReference type="ARBA" id="ARBA00022857"/>
    </source>
</evidence>
<evidence type="ECO:0000313" key="12">
    <source>
        <dbReference type="EMBL" id="MDC0683181.1"/>
    </source>
</evidence>
<dbReference type="NCBIfam" id="TIGR00507">
    <property type="entry name" value="aroE"/>
    <property type="match status" value="1"/>
</dbReference>
<feature type="binding site" evidence="8">
    <location>
        <position position="190"/>
    </location>
    <ligand>
        <name>NADP(+)</name>
        <dbReference type="ChEBI" id="CHEBI:58349"/>
    </ligand>
</feature>
<feature type="binding site" evidence="8">
    <location>
        <position position="81"/>
    </location>
    <ligand>
        <name>shikimate</name>
        <dbReference type="ChEBI" id="CHEBI:36208"/>
    </ligand>
</feature>
<feature type="binding site" evidence="8">
    <location>
        <position position="220"/>
    </location>
    <ligand>
        <name>shikimate</name>
        <dbReference type="ChEBI" id="CHEBI:36208"/>
    </ligand>
</feature>
<feature type="domain" description="SDH C-terminal" evidence="11">
    <location>
        <begin position="215"/>
        <end position="243"/>
    </location>
</feature>
<evidence type="ECO:0000259" key="11">
    <source>
        <dbReference type="Pfam" id="PF18317"/>
    </source>
</evidence>
<evidence type="ECO:0000256" key="3">
    <source>
        <dbReference type="ARBA" id="ARBA00022605"/>
    </source>
</evidence>
<evidence type="ECO:0000256" key="7">
    <source>
        <dbReference type="ARBA" id="ARBA00049442"/>
    </source>
</evidence>
<keyword evidence="5 8" id="KW-0560">Oxidoreductase</keyword>
<dbReference type="PANTHER" id="PTHR21089:SF1">
    <property type="entry name" value="BIFUNCTIONAL 3-DEHYDROQUINATE DEHYDRATASE_SHIKIMATE DEHYDROGENASE, CHLOROPLASTIC"/>
    <property type="match status" value="1"/>
</dbReference>
<feature type="binding site" evidence="8">
    <location>
        <position position="192"/>
    </location>
    <ligand>
        <name>shikimate</name>
        <dbReference type="ChEBI" id="CHEBI:36208"/>
    </ligand>
</feature>
<dbReference type="Gene3D" id="3.40.50.720">
    <property type="entry name" value="NAD(P)-binding Rossmann-like Domain"/>
    <property type="match status" value="1"/>
</dbReference>